<dbReference type="InterPro" id="IPR015590">
    <property type="entry name" value="Aldehyde_DH_dom"/>
</dbReference>
<dbReference type="EMBL" id="JAADJG010000360">
    <property type="protein sequence ID" value="KAF4448080.1"/>
    <property type="molecule type" value="Genomic_DNA"/>
</dbReference>
<evidence type="ECO:0000259" key="4">
    <source>
        <dbReference type="Pfam" id="PF00171"/>
    </source>
</evidence>
<evidence type="ECO:0000313" key="5">
    <source>
        <dbReference type="EMBL" id="KAF4448080.1"/>
    </source>
</evidence>
<protein>
    <recommendedName>
        <fullName evidence="2">aldehyde dehydrogenase (NAD(+))</fullName>
        <ecNumber evidence="2">1.2.1.3</ecNumber>
    </recommendedName>
</protein>
<name>A0A8H4NUE8_9HYPO</name>
<dbReference type="Gene3D" id="3.40.309.10">
    <property type="entry name" value="Aldehyde Dehydrogenase, Chain A, domain 2"/>
    <property type="match status" value="2"/>
</dbReference>
<keyword evidence="6" id="KW-1185">Reference proteome</keyword>
<dbReference type="InterPro" id="IPR016161">
    <property type="entry name" value="Ald_DH/histidinol_DH"/>
</dbReference>
<evidence type="ECO:0000256" key="2">
    <source>
        <dbReference type="ARBA" id="ARBA00024226"/>
    </source>
</evidence>
<comment type="catalytic activity">
    <reaction evidence="3">
        <text>an aldehyde + NAD(+) + H2O = a carboxylate + NADH + 2 H(+)</text>
        <dbReference type="Rhea" id="RHEA:16185"/>
        <dbReference type="ChEBI" id="CHEBI:15377"/>
        <dbReference type="ChEBI" id="CHEBI:15378"/>
        <dbReference type="ChEBI" id="CHEBI:17478"/>
        <dbReference type="ChEBI" id="CHEBI:29067"/>
        <dbReference type="ChEBI" id="CHEBI:57540"/>
        <dbReference type="ChEBI" id="CHEBI:57945"/>
        <dbReference type="EC" id="1.2.1.3"/>
    </reaction>
</comment>
<gene>
    <name evidence="5" type="ORF">F53441_8472</name>
</gene>
<dbReference type="PANTHER" id="PTHR11699">
    <property type="entry name" value="ALDEHYDE DEHYDROGENASE-RELATED"/>
    <property type="match status" value="1"/>
</dbReference>
<comment type="similarity">
    <text evidence="1">Belongs to the aldehyde dehydrogenase family.</text>
</comment>
<reference evidence="5" key="1">
    <citation type="submission" date="2020-01" db="EMBL/GenBank/DDBJ databases">
        <title>Identification and distribution of gene clusters putatively required for synthesis of sphingolipid metabolism inhibitors in phylogenetically diverse species of the filamentous fungus Fusarium.</title>
        <authorList>
            <person name="Kim H.-S."/>
            <person name="Busman M."/>
            <person name="Brown D.W."/>
            <person name="Divon H."/>
            <person name="Uhlig S."/>
            <person name="Proctor R.H."/>
        </authorList>
    </citation>
    <scope>NUCLEOTIDE SEQUENCE</scope>
    <source>
        <strain evidence="5">NRRL 53441</strain>
    </source>
</reference>
<evidence type="ECO:0000256" key="1">
    <source>
        <dbReference type="ARBA" id="ARBA00009986"/>
    </source>
</evidence>
<accession>A0A8H4NUE8</accession>
<feature type="domain" description="Aldehyde dehydrogenase" evidence="4">
    <location>
        <begin position="1"/>
        <end position="180"/>
    </location>
</feature>
<evidence type="ECO:0000256" key="3">
    <source>
        <dbReference type="ARBA" id="ARBA00049194"/>
    </source>
</evidence>
<dbReference type="Proteomes" id="UP000605986">
    <property type="component" value="Unassembled WGS sequence"/>
</dbReference>
<dbReference type="InterPro" id="IPR016163">
    <property type="entry name" value="Ald_DH_C"/>
</dbReference>
<evidence type="ECO:0000313" key="6">
    <source>
        <dbReference type="Proteomes" id="UP000605986"/>
    </source>
</evidence>
<sequence length="180" mass="19731">MELGGKSRLVILEDCSVEDAVEGTMMVNFCVTGQICTNGTRVFVPAKMQKQFEVRLKEKLQCVRIGSPEDPKTNFGPLSIDGARLVYGGKQRPNGIIADLANGYWVTPTVFSDCADEWKIVQEEIFGSNIYILTYETVDEAIAQANNTPLGLAAGVFGQDHVAMRKIVKKVEAGIAWINT</sequence>
<proteinExistence type="inferred from homology"/>
<comment type="caution">
    <text evidence="5">The sequence shown here is derived from an EMBL/GenBank/DDBJ whole genome shotgun (WGS) entry which is preliminary data.</text>
</comment>
<dbReference type="OrthoDB" id="310895at2759"/>
<dbReference type="SUPFAM" id="SSF53720">
    <property type="entry name" value="ALDH-like"/>
    <property type="match status" value="1"/>
</dbReference>
<organism evidence="5 6">
    <name type="scientific">Fusarium austroafricanum</name>
    <dbReference type="NCBI Taxonomy" id="2364996"/>
    <lineage>
        <taxon>Eukaryota</taxon>
        <taxon>Fungi</taxon>
        <taxon>Dikarya</taxon>
        <taxon>Ascomycota</taxon>
        <taxon>Pezizomycotina</taxon>
        <taxon>Sordariomycetes</taxon>
        <taxon>Hypocreomycetidae</taxon>
        <taxon>Hypocreales</taxon>
        <taxon>Nectriaceae</taxon>
        <taxon>Fusarium</taxon>
        <taxon>Fusarium concolor species complex</taxon>
    </lineage>
</organism>
<dbReference type="AlphaFoldDB" id="A0A8H4NUE8"/>
<dbReference type="Pfam" id="PF00171">
    <property type="entry name" value="Aldedh"/>
    <property type="match status" value="1"/>
</dbReference>
<dbReference type="EC" id="1.2.1.3" evidence="2"/>
<dbReference type="GO" id="GO:0004029">
    <property type="term" value="F:aldehyde dehydrogenase (NAD+) activity"/>
    <property type="evidence" value="ECO:0007669"/>
    <property type="project" value="UniProtKB-EC"/>
</dbReference>